<dbReference type="PANTHER" id="PTHR12338:SF5">
    <property type="entry name" value="ANTIGEN 43-RELATED"/>
    <property type="match status" value="1"/>
</dbReference>
<feature type="domain" description="Filamentous haemagglutinin FhaB/tRNA nuclease CdiA-like TPS" evidence="2">
    <location>
        <begin position="60"/>
        <end position="171"/>
    </location>
</feature>
<dbReference type="PANTHER" id="PTHR12338">
    <property type="entry name" value="AUTOTRANSPORTER"/>
    <property type="match status" value="1"/>
</dbReference>
<dbReference type="Pfam" id="PF05860">
    <property type="entry name" value="TPS"/>
    <property type="match status" value="1"/>
</dbReference>
<dbReference type="Pfam" id="PF12545">
    <property type="entry name" value="DUF3739"/>
    <property type="match status" value="1"/>
</dbReference>
<dbReference type="RefSeq" id="WP_088617696.1">
    <property type="nucleotide sequence ID" value="NZ_CP022129.1"/>
</dbReference>
<evidence type="ECO:0000256" key="1">
    <source>
        <dbReference type="SAM" id="MobiDB-lite"/>
    </source>
</evidence>
<keyword evidence="4" id="KW-1185">Reference proteome</keyword>
<dbReference type="NCBIfam" id="TIGR01901">
    <property type="entry name" value="adhes_NPXG"/>
    <property type="match status" value="1"/>
</dbReference>
<name>A0A1Z4BUA0_9GAMM</name>
<dbReference type="KEGG" id="mpsy:CEK71_01330"/>
<reference evidence="3 4" key="1">
    <citation type="submission" date="2017-06" db="EMBL/GenBank/DDBJ databases">
        <title>Genome Sequencing of the methanotroph Methylovulum psychrotolerants str. HV10-M2 isolated from a high-altitude environment.</title>
        <authorList>
            <person name="Mateos-Rivera A."/>
        </authorList>
    </citation>
    <scope>NUCLEOTIDE SEQUENCE [LARGE SCALE GENOMIC DNA]</scope>
    <source>
        <strain evidence="3 4">HV10_M2</strain>
    </source>
</reference>
<feature type="region of interest" description="Disordered" evidence="1">
    <location>
        <begin position="3453"/>
        <end position="3475"/>
    </location>
</feature>
<evidence type="ECO:0000313" key="4">
    <source>
        <dbReference type="Proteomes" id="UP000197019"/>
    </source>
</evidence>
<dbReference type="Proteomes" id="UP000197019">
    <property type="component" value="Chromosome"/>
</dbReference>
<dbReference type="InterPro" id="IPR008638">
    <property type="entry name" value="FhaB/CdiA-like_TPS"/>
</dbReference>
<gene>
    <name evidence="3" type="ORF">CEK71_01330</name>
</gene>
<evidence type="ECO:0000259" key="2">
    <source>
        <dbReference type="SMART" id="SM00912"/>
    </source>
</evidence>
<dbReference type="SUPFAM" id="SSF51126">
    <property type="entry name" value="Pectin lyase-like"/>
    <property type="match status" value="1"/>
</dbReference>
<dbReference type="InterPro" id="IPR050909">
    <property type="entry name" value="Bact_Autotransporter_VF"/>
</dbReference>
<accession>A0A1Z4BUA0</accession>
<dbReference type="InterPro" id="IPR011050">
    <property type="entry name" value="Pectin_lyase_fold/virulence"/>
</dbReference>
<protein>
    <submittedName>
        <fullName evidence="3">Filamentous hemagglutinin</fullName>
    </submittedName>
</protein>
<sequence length="3506" mass="357295">MMTQTHLTTPSPLVLRPSHPLSPKPLVVAIRALIAGGLAMGAGISAAYAELPVPVNPVTLSDTPVDIASQGHAAASVSGTAMTINQSTDKASIDWQSFNIGVDNSVHFDQPATTSVALNNIHQADASRIMGSLTANGQVYLVNQNGFVFGANSQVNVNTLVASTLGVSETTFQNGLTKAFNTDGSAALQGNGEVYLKDSQGHIIHDQNGDKIKIQIFIEQGAHIKANAPGGRVIIAAPVINNAGTIETPDGQTILAASTDKVYLQEAGSDSDIRGLLVEVGTGGEVNNMGKVLAERGNVSLMGFAVNQEGTASATTSVSLNGSVRLLAHEGIQDPSGTGGKLLPKATVRTTDLDDGLGTKATVHLAAGSITSVGLDSDKTTTAIDAQAQSRSQIEISGHDVYLHKGSTVQAKSGDISIKAVDDPTDSTVKGNARIFLETGSVVDASGMKNVNVAMERNVVKVELRKNELRDAPLQRNGVLYGQTVSVDLRDAAISYNSDGTVNTATIPVADIKGAVDRIARNIDERSTSGGTVNLQSSGDVITQTGSTIDFSGGSVVYQDGYISTTKLVADGQIYDIAQAHANRHYDTILGQISDSHPKWGVTETWSIPGLAVKYFEAGYTDGKAGGTLNISAYETLLNGTLDGSTVAGTLQRTADSQATGSTLNINLSNNNLLGKQDVVFNKSEHLADVGFTDALPRTTDSSTDAAALQLDAQLFKGSGITNVSIKTNGSVSLQKGANLDLPVYGNLNLAASGFDIQGTITAHAGTVKLNPISINDALQPSTVNLGSSALIDVSGLWVNDVIDGKPGHTLGLIASEGGSVTLVSEQGDLSLAQGSQINANGGAWLNSQGKITAGKGGSISLTAATHDGGGVSSSLLMDGSVTAFGINEGGSLSLNTNEIVIGTASDVPTHTGATTTPLVLAPDFFQQGGFANYNLTANQHGLKVADNVHLTVRQNNWLVDTTAITQASGSQLQDFTAITTLPDSERNAANLSLTFSELLTQNRAEALSIGTGALIQTDAAGSVTLSSDTSIFVDGTISTPGGAIALNINTPTSGDKGFYASQGIWLGADSRLLAKGVFKPEVSNYGLKTGEVLAGGSVSLTANRGYIVSRAGSVINVSGTSEQLDFQQTNLSTGKPETVSKTITSAGGSINFKAGEGILADGILRAHSGGGTAAGGTLSVELNRGLRNKPVLPISGGLFPDDINPALPRTIVIAETDTQFIPKDLAEGGSIASNTYSGRALFNEKPLNNGGFDSLLLTTDVLGANGKYAGAIEFQGNVSLTARQQIVLDTPTLKTTDGQVTLNTAYAKLGSSQSRVDTDLGDGTFSSTLAPAAKTGVGQLTVAAKGIDLVGGLSFNGFNKVNLDSQGDVRAIGIRVRSDTKDYLGELKLAGDLNITASQVYPATLSNYKISVSGGDHTVTIKNSGNTPGAVYSADGSLTINAPNINQQGVVKVPFGTLALNASQQLTLAAGSLTSVSGDGLTVLFGQGSGGLNWLYPLDSTGNTNIVISNPPEKRLTLNGKNIALNSGAKVDLSGGGDLYAYEFITGPGGSTDVLDANTNGFTQKFAVIPSLGNSLTPYDPQEFAASGLSVGDSVYLSAGSGLAAGWYTLLPAHYALLPGAYLVTPQTGTQDMQPGVTVTDLAGTTIVAGRYGVASTDTANSRWQGFTVESGSIARTYSQYTDYFANSFFTAKAATDGTVVAALPQDAGSLAISAQTGLSLGAELAAAPANNGRGGQVDISADHLAIVGRREELAAAGSGTVSLLAEDLNNLNAPSLLLGGIRSKTATGQRVSVSSKTLSIAGDADLQGQELLLAANQEVRIKSGAIVESTGKTNATGVALTVTEKGKDNSDGALVRLSSSAQAEVTRDKTVSGAIGTLVVESGAHLKSGHSMLLDSTKDTVFAGSIDMQGGSLALASSKISFGPAPTGTSGLVLASTQFSLDELTLTSASDFNIYGGINVNAGLININAAHINGFNNNGATANLSGDTIKLSNTQATADSSGTGTGILALNARQIELGSGSYALTGFATVNLNASTAIKGLGQILASGTGQSSLLAAGNLSVAGDLNLNAGHFIGDAGATTAIDASGHQVNITALGAVDPTWTSGLGVSWSITGDAITSNGRFDLPSGIVKLTALKGDIALNDGARLDVSGRTLNFADVVKYSAAGNVSLTANQGNITLANGAGINLAGAANGTQQASDAGTLDIAVTQGQFNWQGNITALNGAQANSAVKQGSFHLNANTLGEGGFSALNSQLAAAGFTQALTVEQHTGDLTVAATDTVTAQQLALLADQGNVAINGTLNASGKQAGSVSVYGHNGIILGSTGHIIASTTTAGAAGGSVILDTVHRDDTGSGLLDLSQTGGTIDVSAGSGGTGGSVHLRTGRDDTLHTVNATAIHSHIIGADATRTALEATRVYDGQSTIKASNITAWQHDTSSFMASAPSLVNDSGTAIDLLPGLEIRSTGNLSLNTTWDFLNWRYADSQGNKTLPGFLTLHAGGNLNVKASITDAFATAYLPGQSSMKLQDVLQTGRSWSYDLSADGNVNLANSYLAADPYGTGTQVSTQVMVRTGTGSIDINAGGNIQFVADPNDSTASAAVYTMGTTAEYTRGQLLSGSVPGVPAKLTGETDAEYLNRLDPVQMNTLLRYGYFDESRLGLVFMVAEYPTQGGAIGLHAGGNINGIYTGQQTSDWLVRSGSISDNSRPTAWGINISGDRTNPANGISSKGKHYFNQNIGSLAGGDVNIEAGGSVNNLSVMLPTTGKPFGQLSEATNQWTQTGTVVNGGGNLQLKAGNDIVGGEYYIGRGTAELDAGGSVSKAANGLGAILEEGDGSFTVQARQDVVIASVLNPTVIKQNNPLPLAAGGDSLFFTYSDTSAVNLLATAGNIVLENDVDGIRNSKNVDTSTSSGFEYAVYPGSLSAVAFSGDIRIDNSMTLMPSAQGILALLAYRNIGTDSDAAQLINVNMSDADLSFLPGVNSPAQQLEGSLSDGLIRARERLDPSTPDATLIHAATPVHSGASAKPKIIAQTGDIGFSSNSEVTFFLPQAADFIAGRDISNLSLFGQNLSVNDVTRVVAGRDITFDALISTDGIVQANDKGIELGGPGQLQIQAGRDISLGGSTGINTIGNTKNTSLSATNGADINVLAGISDKVDYAGFINKYFAVGSSYLSNAKLLDDNGNDQLAGLSPAQKLAVLEQLPDARKQKLLLDVLFNEIKLSAAAAAVAPESQRKALYQQGFDAIAALFPGSKYQGDLSLVFSQIKTLAGGSIDLAVPGGAVNVGLAGTVGGISKGADQLGIVAQQTGDINAVSNGDFNVNQSRVFTMGGGDIAIWSSTGNIDAGKGAKSAISAPAPITTVDAKGNIVTTFPPIVSGSGIQTINPQDKTKKQGNVYLAAPVGVIDAGEAGISGGQIIIAATAVVGAANISASGSTSGVPTAVATPVVPSGVSSAAASAAKQATTTNEEDNNAANGDGDKKKTTVSLLSADVVGYGDCSVADVRDGKKGCGG</sequence>
<dbReference type="InterPro" id="IPR021026">
    <property type="entry name" value="Filamn_hemagglutn_DUF3739"/>
</dbReference>
<dbReference type="OrthoDB" id="218680at2"/>
<organism evidence="3 4">
    <name type="scientific">Methylovulum psychrotolerans</name>
    <dbReference type="NCBI Taxonomy" id="1704499"/>
    <lineage>
        <taxon>Bacteria</taxon>
        <taxon>Pseudomonadati</taxon>
        <taxon>Pseudomonadota</taxon>
        <taxon>Gammaproteobacteria</taxon>
        <taxon>Methylococcales</taxon>
        <taxon>Methylococcaceae</taxon>
        <taxon>Methylovulum</taxon>
    </lineage>
</organism>
<dbReference type="InterPro" id="IPR012334">
    <property type="entry name" value="Pectin_lyas_fold"/>
</dbReference>
<feature type="compositionally biased region" description="Low complexity" evidence="1">
    <location>
        <begin position="3453"/>
        <end position="3470"/>
    </location>
</feature>
<dbReference type="Gene3D" id="2.160.20.10">
    <property type="entry name" value="Single-stranded right-handed beta-helix, Pectin lyase-like"/>
    <property type="match status" value="1"/>
</dbReference>
<evidence type="ECO:0000313" key="3">
    <source>
        <dbReference type="EMBL" id="ASF44813.1"/>
    </source>
</evidence>
<dbReference type="EMBL" id="CP022129">
    <property type="protein sequence ID" value="ASF44813.1"/>
    <property type="molecule type" value="Genomic_DNA"/>
</dbReference>
<proteinExistence type="predicted"/>
<dbReference type="SMART" id="SM00912">
    <property type="entry name" value="Haemagg_act"/>
    <property type="match status" value="1"/>
</dbReference>